<proteinExistence type="predicted"/>
<keyword evidence="2" id="KW-1185">Reference proteome</keyword>
<reference evidence="1 2" key="1">
    <citation type="submission" date="2008-07" db="EMBL/GenBank/DDBJ databases">
        <authorList>
            <person name="El-Sayed N."/>
            <person name="Caler E."/>
            <person name="Inman J."/>
            <person name="Amedeo P."/>
            <person name="Hass B."/>
            <person name="Wortman J."/>
        </authorList>
    </citation>
    <scope>NUCLEOTIDE SEQUENCE [LARGE SCALE GENOMIC DNA]</scope>
    <source>
        <strain evidence="2">ATCC 50983 / TXsc</strain>
    </source>
</reference>
<evidence type="ECO:0000313" key="1">
    <source>
        <dbReference type="EMBL" id="EER19443.1"/>
    </source>
</evidence>
<dbReference type="AlphaFoldDB" id="C5K7A8"/>
<dbReference type="InParanoid" id="C5K7A8"/>
<protein>
    <submittedName>
        <fullName evidence="1">Uncharacterized protein</fullName>
    </submittedName>
</protein>
<organism evidence="2">
    <name type="scientific">Perkinsus marinus (strain ATCC 50983 / TXsc)</name>
    <dbReference type="NCBI Taxonomy" id="423536"/>
    <lineage>
        <taxon>Eukaryota</taxon>
        <taxon>Sar</taxon>
        <taxon>Alveolata</taxon>
        <taxon>Perkinsozoa</taxon>
        <taxon>Perkinsea</taxon>
        <taxon>Perkinsida</taxon>
        <taxon>Perkinsidae</taxon>
        <taxon>Perkinsus</taxon>
    </lineage>
</organism>
<dbReference type="EMBL" id="GG671079">
    <property type="protein sequence ID" value="EER19443.1"/>
    <property type="molecule type" value="Genomic_DNA"/>
</dbReference>
<dbReference type="Proteomes" id="UP000007800">
    <property type="component" value="Unassembled WGS sequence"/>
</dbReference>
<sequence>MELFHVHSLFFDIPDCLSFGKVRLALSSLPSVHPLYCVLHLCVVARESSRWSGDATDVRRSLPSLGQQRPGYQMEICHPPNHQAGHVRCYAQCLHILSIP</sequence>
<evidence type="ECO:0000313" key="2">
    <source>
        <dbReference type="Proteomes" id="UP000007800"/>
    </source>
</evidence>
<accession>C5K7A8</accession>
<dbReference type="RefSeq" id="XP_002787647.1">
    <property type="nucleotide sequence ID" value="XM_002787601.1"/>
</dbReference>
<dbReference type="GeneID" id="9039704"/>
<name>C5K7A8_PERM5</name>
<gene>
    <name evidence="1" type="ORF">Pmar_PMAR012423</name>
</gene>